<dbReference type="Pfam" id="PF02096">
    <property type="entry name" value="60KD_IMP"/>
    <property type="match status" value="1"/>
</dbReference>
<comment type="similarity">
    <text evidence="9">Belongs to the OXA1/ALB3/YidC family.</text>
</comment>
<evidence type="ECO:0000256" key="9">
    <source>
        <dbReference type="RuleBase" id="RU003945"/>
    </source>
</evidence>
<feature type="transmembrane region" description="Helical" evidence="11">
    <location>
        <begin position="300"/>
        <end position="322"/>
    </location>
</feature>
<dbReference type="Proteomes" id="UP000824024">
    <property type="component" value="Unassembled WGS sequence"/>
</dbReference>
<keyword evidence="4 9" id="KW-0812">Transmembrane</keyword>
<keyword evidence="3" id="KW-1003">Cell membrane</keyword>
<name>A0A9D2IEC7_9FIRM</name>
<accession>A0A9D2IEC7</accession>
<evidence type="ECO:0000313" key="13">
    <source>
        <dbReference type="EMBL" id="HIZ06504.1"/>
    </source>
</evidence>
<evidence type="ECO:0000256" key="4">
    <source>
        <dbReference type="ARBA" id="ARBA00022692"/>
    </source>
</evidence>
<evidence type="ECO:0000259" key="12">
    <source>
        <dbReference type="Pfam" id="PF02096"/>
    </source>
</evidence>
<keyword evidence="6 11" id="KW-1133">Transmembrane helix</keyword>
<gene>
    <name evidence="13" type="ORF">IAA08_01050</name>
</gene>
<proteinExistence type="inferred from homology"/>
<protein>
    <submittedName>
        <fullName evidence="13">YidC/Oxa1 family membrane protein insertase</fullName>
    </submittedName>
</protein>
<keyword evidence="7 11" id="KW-0472">Membrane</keyword>
<keyword evidence="8" id="KW-0143">Chaperone</keyword>
<dbReference type="GO" id="GO:0032977">
    <property type="term" value="F:membrane insertase activity"/>
    <property type="evidence" value="ECO:0007669"/>
    <property type="project" value="InterPro"/>
</dbReference>
<feature type="domain" description="Membrane insertase YidC/Oxa/ALB C-terminal" evidence="12">
    <location>
        <begin position="39"/>
        <end position="337"/>
    </location>
</feature>
<evidence type="ECO:0000313" key="14">
    <source>
        <dbReference type="Proteomes" id="UP000824024"/>
    </source>
</evidence>
<evidence type="ECO:0000256" key="5">
    <source>
        <dbReference type="ARBA" id="ARBA00022927"/>
    </source>
</evidence>
<feature type="transmembrane region" description="Helical" evidence="11">
    <location>
        <begin position="254"/>
        <end position="273"/>
    </location>
</feature>
<organism evidence="13 14">
    <name type="scientific">Candidatus Eubacterium avistercoris</name>
    <dbReference type="NCBI Taxonomy" id="2838567"/>
    <lineage>
        <taxon>Bacteria</taxon>
        <taxon>Bacillati</taxon>
        <taxon>Bacillota</taxon>
        <taxon>Clostridia</taxon>
        <taxon>Eubacteriales</taxon>
        <taxon>Eubacteriaceae</taxon>
        <taxon>Eubacterium</taxon>
    </lineage>
</organism>
<dbReference type="EMBL" id="DXCH01000031">
    <property type="protein sequence ID" value="HIZ06504.1"/>
    <property type="molecule type" value="Genomic_DNA"/>
</dbReference>
<feature type="compositionally biased region" description="Low complexity" evidence="10">
    <location>
        <begin position="400"/>
        <end position="411"/>
    </location>
</feature>
<evidence type="ECO:0000256" key="2">
    <source>
        <dbReference type="ARBA" id="ARBA00022448"/>
    </source>
</evidence>
<dbReference type="InterPro" id="IPR047196">
    <property type="entry name" value="YidC_ALB_C"/>
</dbReference>
<dbReference type="GO" id="GO:0051205">
    <property type="term" value="P:protein insertion into membrane"/>
    <property type="evidence" value="ECO:0007669"/>
    <property type="project" value="TreeGrafter"/>
</dbReference>
<reference evidence="13" key="2">
    <citation type="submission" date="2021-04" db="EMBL/GenBank/DDBJ databases">
        <authorList>
            <person name="Gilroy R."/>
        </authorList>
    </citation>
    <scope>NUCLEOTIDE SEQUENCE</scope>
    <source>
        <strain evidence="13">CHK192-9172</strain>
    </source>
</reference>
<dbReference type="InterPro" id="IPR028055">
    <property type="entry name" value="YidC/Oxa/ALB_C"/>
</dbReference>
<dbReference type="PANTHER" id="PTHR12428">
    <property type="entry name" value="OXA1"/>
    <property type="match status" value="1"/>
</dbReference>
<dbReference type="CDD" id="cd20070">
    <property type="entry name" value="5TM_YidC_Alb3"/>
    <property type="match status" value="1"/>
</dbReference>
<evidence type="ECO:0000256" key="11">
    <source>
        <dbReference type="SAM" id="Phobius"/>
    </source>
</evidence>
<evidence type="ECO:0000256" key="7">
    <source>
        <dbReference type="ARBA" id="ARBA00023136"/>
    </source>
</evidence>
<feature type="transmembrane region" description="Helical" evidence="11">
    <location>
        <begin position="7"/>
        <end position="26"/>
    </location>
</feature>
<dbReference type="PANTHER" id="PTHR12428:SF65">
    <property type="entry name" value="CYTOCHROME C OXIDASE ASSEMBLY PROTEIN COX18, MITOCHONDRIAL"/>
    <property type="match status" value="1"/>
</dbReference>
<sequence length="448" mass="50285">MILSQNARGILAPIARLLGYVINGIYELLYNLFHVQNVAVTIIIFTIVIYLCLLPLTIKQQKFSKFTQIMNPELQAIQKKYKNKRDQESVMRMNEETREVYRKYGVSPSGSCVQMVIQLLILFPLYRVIYNVPGYITRIRNIFTDSVNGIMGTDGFAGIMDNFYNTVKEGNYVMKNIGGVAFDGSSTDAANSIIDVLYRCTSANWETLKHTFSGLQDVLTTAQHGIDQVNTFLGINIVYSPKNIISTSFHEGNYALIALAIVIPLLSLASQFLNIRLMPQMSAAGNSGNQMANQMKIMNYLMPIYSFILVFFLPVGVGIYWITSALVRCVQQLLINRHLNKIDLDAMIKKNQEKAKAKEKKRIEKKGVSGSAISNAARINTRNIDAQPVKRTMAEKASSVNNVNKTQNKTQNKTETKETASKNKKSKAGSLASKANLVREYNEKNTRK</sequence>
<evidence type="ECO:0000256" key="6">
    <source>
        <dbReference type="ARBA" id="ARBA00022989"/>
    </source>
</evidence>
<dbReference type="GO" id="GO:0015031">
    <property type="term" value="P:protein transport"/>
    <property type="evidence" value="ECO:0007669"/>
    <property type="project" value="UniProtKB-KW"/>
</dbReference>
<evidence type="ECO:0000256" key="3">
    <source>
        <dbReference type="ARBA" id="ARBA00022475"/>
    </source>
</evidence>
<dbReference type="InterPro" id="IPR001708">
    <property type="entry name" value="YidC/ALB3/OXA1/COX18"/>
</dbReference>
<evidence type="ECO:0000256" key="8">
    <source>
        <dbReference type="ARBA" id="ARBA00023186"/>
    </source>
</evidence>
<feature type="region of interest" description="Disordered" evidence="10">
    <location>
        <begin position="395"/>
        <end position="448"/>
    </location>
</feature>
<feature type="compositionally biased region" description="Basic and acidic residues" evidence="10">
    <location>
        <begin position="412"/>
        <end position="421"/>
    </location>
</feature>
<dbReference type="GO" id="GO:0005886">
    <property type="term" value="C:plasma membrane"/>
    <property type="evidence" value="ECO:0007669"/>
    <property type="project" value="UniProtKB-SubCell"/>
</dbReference>
<feature type="transmembrane region" description="Helical" evidence="11">
    <location>
        <begin position="38"/>
        <end position="58"/>
    </location>
</feature>
<keyword evidence="5" id="KW-0653">Protein transport</keyword>
<comment type="caution">
    <text evidence="13">The sequence shown here is derived from an EMBL/GenBank/DDBJ whole genome shotgun (WGS) entry which is preliminary data.</text>
</comment>
<dbReference type="AlphaFoldDB" id="A0A9D2IEC7"/>
<keyword evidence="2" id="KW-0813">Transport</keyword>
<dbReference type="NCBIfam" id="TIGR03592">
    <property type="entry name" value="yidC_oxa1_cterm"/>
    <property type="match status" value="1"/>
</dbReference>
<evidence type="ECO:0000256" key="1">
    <source>
        <dbReference type="ARBA" id="ARBA00004651"/>
    </source>
</evidence>
<evidence type="ECO:0000256" key="10">
    <source>
        <dbReference type="SAM" id="MobiDB-lite"/>
    </source>
</evidence>
<comment type="subcellular location">
    <subcellularLocation>
        <location evidence="1">Cell membrane</location>
        <topology evidence="1">Multi-pass membrane protein</topology>
    </subcellularLocation>
    <subcellularLocation>
        <location evidence="9">Membrane</location>
        <topology evidence="9">Multi-pass membrane protein</topology>
    </subcellularLocation>
</comment>
<reference evidence="13" key="1">
    <citation type="journal article" date="2021" name="PeerJ">
        <title>Extensive microbial diversity within the chicken gut microbiome revealed by metagenomics and culture.</title>
        <authorList>
            <person name="Gilroy R."/>
            <person name="Ravi A."/>
            <person name="Getino M."/>
            <person name="Pursley I."/>
            <person name="Horton D.L."/>
            <person name="Alikhan N.F."/>
            <person name="Baker D."/>
            <person name="Gharbi K."/>
            <person name="Hall N."/>
            <person name="Watson M."/>
            <person name="Adriaenssens E.M."/>
            <person name="Foster-Nyarko E."/>
            <person name="Jarju S."/>
            <person name="Secka A."/>
            <person name="Antonio M."/>
            <person name="Oren A."/>
            <person name="Chaudhuri R.R."/>
            <person name="La Ragione R."/>
            <person name="Hildebrand F."/>
            <person name="Pallen M.J."/>
        </authorList>
    </citation>
    <scope>NUCLEOTIDE SEQUENCE</scope>
    <source>
        <strain evidence="13">CHK192-9172</strain>
    </source>
</reference>